<evidence type="ECO:0000313" key="3">
    <source>
        <dbReference type="EMBL" id="ACU72368.1"/>
    </source>
</evidence>
<dbReference type="GO" id="GO:0004674">
    <property type="term" value="F:protein serine/threonine kinase activity"/>
    <property type="evidence" value="ECO:0007669"/>
    <property type="project" value="UniProtKB-KW"/>
</dbReference>
<dbReference type="HOGENOM" id="CLU_116681_1_2_11"/>
<evidence type="ECO:0000259" key="2">
    <source>
        <dbReference type="Pfam" id="PF13581"/>
    </source>
</evidence>
<dbReference type="STRING" id="479433.Caci_3462"/>
<keyword evidence="3" id="KW-0808">Transferase</keyword>
<keyword evidence="3" id="KW-0723">Serine/threonine-protein kinase</keyword>
<name>C7Q948_CATAD</name>
<protein>
    <submittedName>
        <fullName evidence="3">Putative anti-sigma regulatory factor, serine/threonine protein kinase</fullName>
    </submittedName>
</protein>
<dbReference type="InterPro" id="IPR036890">
    <property type="entry name" value="HATPase_C_sf"/>
</dbReference>
<dbReference type="eggNOG" id="COG2172">
    <property type="taxonomic scope" value="Bacteria"/>
</dbReference>
<organism evidence="3 4">
    <name type="scientific">Catenulispora acidiphila (strain DSM 44928 / JCM 14897 / NBRC 102108 / NRRL B-24433 / ID139908)</name>
    <dbReference type="NCBI Taxonomy" id="479433"/>
    <lineage>
        <taxon>Bacteria</taxon>
        <taxon>Bacillati</taxon>
        <taxon>Actinomycetota</taxon>
        <taxon>Actinomycetes</taxon>
        <taxon>Catenulisporales</taxon>
        <taxon>Catenulisporaceae</taxon>
        <taxon>Catenulispora</taxon>
    </lineage>
</organism>
<accession>C7Q948</accession>
<dbReference type="Gene3D" id="3.30.565.10">
    <property type="entry name" value="Histidine kinase-like ATPase, C-terminal domain"/>
    <property type="match status" value="1"/>
</dbReference>
<dbReference type="AlphaFoldDB" id="C7Q948"/>
<evidence type="ECO:0000313" key="4">
    <source>
        <dbReference type="Proteomes" id="UP000000851"/>
    </source>
</evidence>
<sequence length="156" mass="16595">MNSSGTAGMDFDGWQAAPGGGSDPAVVEIHTPARPEYIEVLRAACGQLAPQLGCTVAETADLRLAVDEACGFLLRNCVRLSRDTEQDGLVTTFTVNGSDLHIALQMQADTSVPPGAGDGEFGWTILTALVDDFTWQVTESTVRVEIRKERVGGKLD</sequence>
<dbReference type="Proteomes" id="UP000000851">
    <property type="component" value="Chromosome"/>
</dbReference>
<dbReference type="InParanoid" id="C7Q948"/>
<proteinExistence type="predicted"/>
<dbReference type="EMBL" id="CP001700">
    <property type="protein sequence ID" value="ACU72368.1"/>
    <property type="molecule type" value="Genomic_DNA"/>
</dbReference>
<dbReference type="InterPro" id="IPR003594">
    <property type="entry name" value="HATPase_dom"/>
</dbReference>
<dbReference type="Pfam" id="PF13581">
    <property type="entry name" value="HATPase_c_2"/>
    <property type="match status" value="1"/>
</dbReference>
<feature type="region of interest" description="Disordered" evidence="1">
    <location>
        <begin position="1"/>
        <end position="26"/>
    </location>
</feature>
<keyword evidence="4" id="KW-1185">Reference proteome</keyword>
<evidence type="ECO:0000256" key="1">
    <source>
        <dbReference type="SAM" id="MobiDB-lite"/>
    </source>
</evidence>
<gene>
    <name evidence="3" type="ordered locus">Caci_3462</name>
</gene>
<reference evidence="3 4" key="1">
    <citation type="journal article" date="2009" name="Stand. Genomic Sci.">
        <title>Complete genome sequence of Catenulispora acidiphila type strain (ID 139908).</title>
        <authorList>
            <person name="Copeland A."/>
            <person name="Lapidus A."/>
            <person name="Glavina Del Rio T."/>
            <person name="Nolan M."/>
            <person name="Lucas S."/>
            <person name="Chen F."/>
            <person name="Tice H."/>
            <person name="Cheng J.F."/>
            <person name="Bruce D."/>
            <person name="Goodwin L."/>
            <person name="Pitluck S."/>
            <person name="Mikhailova N."/>
            <person name="Pati A."/>
            <person name="Ivanova N."/>
            <person name="Mavromatis K."/>
            <person name="Chen A."/>
            <person name="Palaniappan K."/>
            <person name="Chain P."/>
            <person name="Land M."/>
            <person name="Hauser L."/>
            <person name="Chang Y.J."/>
            <person name="Jeffries C.D."/>
            <person name="Chertkov O."/>
            <person name="Brettin T."/>
            <person name="Detter J.C."/>
            <person name="Han C."/>
            <person name="Ali Z."/>
            <person name="Tindall B.J."/>
            <person name="Goker M."/>
            <person name="Bristow J."/>
            <person name="Eisen J.A."/>
            <person name="Markowitz V."/>
            <person name="Hugenholtz P."/>
            <person name="Kyrpides N.C."/>
            <person name="Klenk H.P."/>
        </authorList>
    </citation>
    <scope>NUCLEOTIDE SEQUENCE [LARGE SCALE GENOMIC DNA]</scope>
    <source>
        <strain evidence="4">DSM 44928 / JCM 14897 / NBRC 102108 / NRRL B-24433 / ID139908</strain>
    </source>
</reference>
<feature type="domain" description="Histidine kinase/HSP90-like ATPase" evidence="2">
    <location>
        <begin position="32"/>
        <end position="143"/>
    </location>
</feature>
<keyword evidence="3" id="KW-0418">Kinase</keyword>
<dbReference type="KEGG" id="cai:Caci_3462"/>